<keyword evidence="2" id="KW-1133">Transmembrane helix</keyword>
<accession>A0A2S9YD82</accession>
<evidence type="ECO:0000256" key="1">
    <source>
        <dbReference type="SAM" id="MobiDB-lite"/>
    </source>
</evidence>
<organism evidence="4 5">
    <name type="scientific">Enhygromyxa salina</name>
    <dbReference type="NCBI Taxonomy" id="215803"/>
    <lineage>
        <taxon>Bacteria</taxon>
        <taxon>Pseudomonadati</taxon>
        <taxon>Myxococcota</taxon>
        <taxon>Polyangia</taxon>
        <taxon>Nannocystales</taxon>
        <taxon>Nannocystaceae</taxon>
        <taxon>Enhygromyxa</taxon>
    </lineage>
</organism>
<evidence type="ECO:0008006" key="6">
    <source>
        <dbReference type="Google" id="ProtNLM"/>
    </source>
</evidence>
<dbReference type="Proteomes" id="UP000237968">
    <property type="component" value="Unassembled WGS sequence"/>
</dbReference>
<protein>
    <recommendedName>
        <fullName evidence="6">DUF2330 domain-containing protein</fullName>
    </recommendedName>
</protein>
<keyword evidence="2" id="KW-0812">Transmembrane</keyword>
<keyword evidence="5" id="KW-1185">Reference proteome</keyword>
<gene>
    <name evidence="4" type="ORF">ENSA5_18350</name>
</gene>
<dbReference type="EMBL" id="PVNK01000107">
    <property type="protein sequence ID" value="PRQ03064.1"/>
    <property type="molecule type" value="Genomic_DNA"/>
</dbReference>
<dbReference type="InterPro" id="IPR019283">
    <property type="entry name" value="DUF2330"/>
</dbReference>
<feature type="transmembrane region" description="Helical" evidence="2">
    <location>
        <begin position="556"/>
        <end position="574"/>
    </location>
</feature>
<evidence type="ECO:0000313" key="5">
    <source>
        <dbReference type="Proteomes" id="UP000237968"/>
    </source>
</evidence>
<feature type="signal peptide" evidence="3">
    <location>
        <begin position="1"/>
        <end position="29"/>
    </location>
</feature>
<feature type="chain" id="PRO_5015423590" description="DUF2330 domain-containing protein" evidence="3">
    <location>
        <begin position="30"/>
        <end position="580"/>
    </location>
</feature>
<name>A0A2S9YD82_9BACT</name>
<feature type="compositionally biased region" description="Gly residues" evidence="1">
    <location>
        <begin position="138"/>
        <end position="147"/>
    </location>
</feature>
<evidence type="ECO:0000256" key="2">
    <source>
        <dbReference type="SAM" id="Phobius"/>
    </source>
</evidence>
<dbReference type="RefSeq" id="WP_258182800.1">
    <property type="nucleotide sequence ID" value="NZ_PVNK01000107.1"/>
</dbReference>
<sequence>MMTFRYASLIAAPALALALPLLTPSTVDACGGTFCDAGPTAMPVDQTGENILFKIGEDSVEAHIQIQIDPNTSAEAFAWVIPVTSLPEFEVGSQILFDNMLAGSVPTYGRNFTTDDCAPADDDANSTAATTFSDEDGGQGGETGGDTGDPAGPDVVFSGSVGAFEIAVLDGGTVEGVMTWLGDHGYQQDPNAEPILASYLEEEYLFVALKLGVEAGVEDVHPIVIRYNGTAPCVPLRLTAIAAADDMDIRTFFLGDARVVPINYRHVLVNSLKIDWLNDGDNYKEVISLAVDAQEADGNAFVTEYAGPSDVISLNNVYNQNWDPAPYAALADSPVGAIDQLESHNLYYCDIEWEAACYGLHPLIEPILAQYIPVPDGLDPLEFYDCLECYVDQIDLLAWDAEAFATTLDERIFKPGLRASQLVNENPYLTRMYTTISPSEMNADPMFRSNASLPDVDNNRRATQRTLCDDSRIITLPDGREVFFPANEDLVWPKFQDEMPWDEDIDQDGMADDAPLINLVDNTQKINDLLDEYNKSKGYGDLPQSCNAGCTLGDKAPAGGVAFGFMTLGLFGLIRRRRSR</sequence>
<evidence type="ECO:0000313" key="4">
    <source>
        <dbReference type="EMBL" id="PRQ03064.1"/>
    </source>
</evidence>
<reference evidence="4 5" key="1">
    <citation type="submission" date="2018-03" db="EMBL/GenBank/DDBJ databases">
        <title>Draft Genome Sequences of the Obligatory Marine Myxobacteria Enhygromyxa salina SWB005.</title>
        <authorList>
            <person name="Poehlein A."/>
            <person name="Moghaddam J.A."/>
            <person name="Harms H."/>
            <person name="Alanjari M."/>
            <person name="Koenig G.M."/>
            <person name="Daniel R."/>
            <person name="Schaeberle T.F."/>
        </authorList>
    </citation>
    <scope>NUCLEOTIDE SEQUENCE [LARGE SCALE GENOMIC DNA]</scope>
    <source>
        <strain evidence="4 5">SWB005</strain>
    </source>
</reference>
<feature type="region of interest" description="Disordered" evidence="1">
    <location>
        <begin position="119"/>
        <end position="154"/>
    </location>
</feature>
<keyword evidence="3" id="KW-0732">Signal</keyword>
<dbReference type="AlphaFoldDB" id="A0A2S9YD82"/>
<comment type="caution">
    <text evidence="4">The sequence shown here is derived from an EMBL/GenBank/DDBJ whole genome shotgun (WGS) entry which is preliminary data.</text>
</comment>
<evidence type="ECO:0000256" key="3">
    <source>
        <dbReference type="SAM" id="SignalP"/>
    </source>
</evidence>
<keyword evidence="2" id="KW-0472">Membrane</keyword>
<proteinExistence type="predicted"/>
<dbReference type="Pfam" id="PF10092">
    <property type="entry name" value="DUF2330"/>
    <property type="match status" value="1"/>
</dbReference>